<feature type="transmembrane region" description="Helical" evidence="2">
    <location>
        <begin position="89"/>
        <end position="116"/>
    </location>
</feature>
<keyword evidence="2" id="KW-1133">Transmembrane helix</keyword>
<reference evidence="3 4" key="1">
    <citation type="journal article" date="2019" name="J. Ind. Microbiol. Biotechnol.">
        <title>The complete genomic sequence of Streptomyces spectabilis NRRL-2792 and identification of secondary metabolite biosynthetic gene clusters.</title>
        <authorList>
            <person name="Sinha A."/>
            <person name="Phillips-Salemka S."/>
            <person name="Niraula T.A."/>
            <person name="Short K.A."/>
            <person name="Niraula N.P."/>
        </authorList>
    </citation>
    <scope>NUCLEOTIDE SEQUENCE [LARGE SCALE GENOMIC DNA]</scope>
    <source>
        <strain evidence="3 4">NRRL 2792</strain>
    </source>
</reference>
<name>A0A516R8A2_STRST</name>
<dbReference type="RefSeq" id="WP_144003750.1">
    <property type="nucleotide sequence ID" value="NZ_CP040916.1"/>
</dbReference>
<dbReference type="EMBL" id="CP040916">
    <property type="protein sequence ID" value="QDQ11875.1"/>
    <property type="molecule type" value="Genomic_DNA"/>
</dbReference>
<feature type="transmembrane region" description="Helical" evidence="2">
    <location>
        <begin position="207"/>
        <end position="225"/>
    </location>
</feature>
<keyword evidence="2" id="KW-0472">Membrane</keyword>
<evidence type="ECO:0000313" key="3">
    <source>
        <dbReference type="EMBL" id="QDQ11875.1"/>
    </source>
</evidence>
<proteinExistence type="predicted"/>
<dbReference type="AlphaFoldDB" id="A0A516R8A2"/>
<accession>A0A516R8A2</accession>
<evidence type="ECO:0000256" key="1">
    <source>
        <dbReference type="SAM" id="MobiDB-lite"/>
    </source>
</evidence>
<evidence type="ECO:0000313" key="4">
    <source>
        <dbReference type="Proteomes" id="UP000316806"/>
    </source>
</evidence>
<feature type="transmembrane region" description="Helical" evidence="2">
    <location>
        <begin position="145"/>
        <end position="164"/>
    </location>
</feature>
<feature type="region of interest" description="Disordered" evidence="1">
    <location>
        <begin position="1"/>
        <end position="36"/>
    </location>
</feature>
<feature type="transmembrane region" description="Helical" evidence="2">
    <location>
        <begin position="50"/>
        <end position="69"/>
    </location>
</feature>
<evidence type="ECO:0000256" key="2">
    <source>
        <dbReference type="SAM" id="Phobius"/>
    </source>
</evidence>
<evidence type="ECO:0008006" key="5">
    <source>
        <dbReference type="Google" id="ProtNLM"/>
    </source>
</evidence>
<keyword evidence="2" id="KW-0812">Transmembrane</keyword>
<gene>
    <name evidence="3" type="ORF">FH965_15900</name>
</gene>
<dbReference type="Proteomes" id="UP000316806">
    <property type="component" value="Chromosome"/>
</dbReference>
<sequence>MTETSGITRATGAAGLPAYEDDAPDSPDAPGASDGGAAFGQRLVTRRGHALGVSALVVATAAFSVPLWGEIHDRVVERIDTASEGAVGIGTSIAWCTSLLANVLTLGLLGVLVGALGAVATRHLPLPGALNTAGGPGDFTRLRRAFTLGWVAFVLAKLTVWTVAGLALGHDVSRAVPTVTHLDAYLPLLPCALLLAARATGSAWPRAAATAASVTAVYATALWLLPS</sequence>
<organism evidence="3 4">
    <name type="scientific">Streptomyces spectabilis</name>
    <dbReference type="NCBI Taxonomy" id="68270"/>
    <lineage>
        <taxon>Bacteria</taxon>
        <taxon>Bacillati</taxon>
        <taxon>Actinomycetota</taxon>
        <taxon>Actinomycetes</taxon>
        <taxon>Kitasatosporales</taxon>
        <taxon>Streptomycetaceae</taxon>
        <taxon>Streptomyces</taxon>
    </lineage>
</organism>
<protein>
    <recommendedName>
        <fullName evidence="5">Yip1 domain-containing protein</fullName>
    </recommendedName>
</protein>